<dbReference type="InterPro" id="IPR011990">
    <property type="entry name" value="TPR-like_helical_dom_sf"/>
</dbReference>
<feature type="domain" description="HTH luxR-type" evidence="1">
    <location>
        <begin position="696"/>
        <end position="761"/>
    </location>
</feature>
<dbReference type="Pfam" id="PF13424">
    <property type="entry name" value="TPR_12"/>
    <property type="match status" value="1"/>
</dbReference>
<dbReference type="PRINTS" id="PR00364">
    <property type="entry name" value="DISEASERSIST"/>
</dbReference>
<dbReference type="InterPro" id="IPR027417">
    <property type="entry name" value="P-loop_NTPase"/>
</dbReference>
<name>A0A7D6E381_9MYCO</name>
<protein>
    <submittedName>
        <fullName evidence="2">Tetratricopeptide repeat protein</fullName>
    </submittedName>
</protein>
<dbReference type="KEGG" id="mgor:H0P51_02490"/>
<dbReference type="EMBL" id="CP059165">
    <property type="protein sequence ID" value="QLL07886.1"/>
    <property type="molecule type" value="Genomic_DNA"/>
</dbReference>
<dbReference type="GO" id="GO:0003677">
    <property type="term" value="F:DNA binding"/>
    <property type="evidence" value="ECO:0007669"/>
    <property type="project" value="InterPro"/>
</dbReference>
<dbReference type="InterPro" id="IPR049945">
    <property type="entry name" value="AAA_22"/>
</dbReference>
<dbReference type="Pfam" id="PF13401">
    <property type="entry name" value="AAA_22"/>
    <property type="match status" value="1"/>
</dbReference>
<dbReference type="Gene3D" id="3.40.50.300">
    <property type="entry name" value="P-loop containing nucleotide triphosphate hydrolases"/>
    <property type="match status" value="1"/>
</dbReference>
<dbReference type="Pfam" id="PF00196">
    <property type="entry name" value="GerE"/>
    <property type="match status" value="1"/>
</dbReference>
<dbReference type="PRINTS" id="PR00038">
    <property type="entry name" value="HTHLUXR"/>
</dbReference>
<reference evidence="2 3" key="2">
    <citation type="submission" date="2020-07" db="EMBL/GenBank/DDBJ databases">
        <authorList>
            <person name="Yu X."/>
        </authorList>
    </citation>
    <scope>NUCLEOTIDE SEQUENCE [LARGE SCALE GENOMIC DNA]</scope>
    <source>
        <strain evidence="3">24</strain>
    </source>
</reference>
<dbReference type="PROSITE" id="PS50043">
    <property type="entry name" value="HTH_LUXR_2"/>
    <property type="match status" value="1"/>
</dbReference>
<dbReference type="PANTHER" id="PTHR47691">
    <property type="entry name" value="REGULATOR-RELATED"/>
    <property type="match status" value="1"/>
</dbReference>
<dbReference type="GO" id="GO:0006355">
    <property type="term" value="P:regulation of DNA-templated transcription"/>
    <property type="evidence" value="ECO:0007669"/>
    <property type="project" value="InterPro"/>
</dbReference>
<dbReference type="AlphaFoldDB" id="A0A7D6E381"/>
<reference evidence="3" key="1">
    <citation type="submission" date="2020-07" db="EMBL/GenBank/DDBJ databases">
        <title>Description of Mycobacterium gordonae subsp. intergordonae subsp.nov. and Mycobacterium gordonae subsp. gordonae subsp. nov.</title>
        <authorList>
            <person name="Yu X."/>
        </authorList>
    </citation>
    <scope>NUCLEOTIDE SEQUENCE [LARGE SCALE GENOMIC DNA]</scope>
    <source>
        <strain evidence="3">24</strain>
    </source>
</reference>
<dbReference type="PANTHER" id="PTHR47691:SF3">
    <property type="entry name" value="HTH-TYPE TRANSCRIPTIONAL REGULATOR RV0890C-RELATED"/>
    <property type="match status" value="1"/>
</dbReference>
<dbReference type="SUPFAM" id="SSF46894">
    <property type="entry name" value="C-terminal effector domain of the bipartite response regulators"/>
    <property type="match status" value="1"/>
</dbReference>
<dbReference type="SUPFAM" id="SSF52540">
    <property type="entry name" value="P-loop containing nucleoside triphosphate hydrolases"/>
    <property type="match status" value="1"/>
</dbReference>
<evidence type="ECO:0000259" key="1">
    <source>
        <dbReference type="PROSITE" id="PS50043"/>
    </source>
</evidence>
<dbReference type="PROSITE" id="PS00622">
    <property type="entry name" value="HTH_LUXR_1"/>
    <property type="match status" value="1"/>
</dbReference>
<dbReference type="SMART" id="SM00421">
    <property type="entry name" value="HTH_LUXR"/>
    <property type="match status" value="1"/>
</dbReference>
<evidence type="ECO:0000313" key="2">
    <source>
        <dbReference type="EMBL" id="QLL07886.1"/>
    </source>
</evidence>
<dbReference type="CDD" id="cd06170">
    <property type="entry name" value="LuxR_C_like"/>
    <property type="match status" value="1"/>
</dbReference>
<dbReference type="InterPro" id="IPR016032">
    <property type="entry name" value="Sig_transdc_resp-reg_C-effctor"/>
</dbReference>
<dbReference type="Gene3D" id="1.10.10.10">
    <property type="entry name" value="Winged helix-like DNA-binding domain superfamily/Winged helix DNA-binding domain"/>
    <property type="match status" value="1"/>
</dbReference>
<keyword evidence="3" id="KW-1185">Reference proteome</keyword>
<dbReference type="Gene3D" id="1.25.40.10">
    <property type="entry name" value="Tetratricopeptide repeat domain"/>
    <property type="match status" value="1"/>
</dbReference>
<dbReference type="SUPFAM" id="SSF48452">
    <property type="entry name" value="TPR-like"/>
    <property type="match status" value="1"/>
</dbReference>
<dbReference type="GO" id="GO:0016887">
    <property type="term" value="F:ATP hydrolysis activity"/>
    <property type="evidence" value="ECO:0007669"/>
    <property type="project" value="InterPro"/>
</dbReference>
<gene>
    <name evidence="2" type="ORF">H0P51_02490</name>
</gene>
<proteinExistence type="predicted"/>
<accession>A0A7D6E381</accession>
<sequence>MRRCEGNLPAEVTDFIGRRRELASLRAQLANSRLMTLTGAGGVGKTRMALEVARDVQRAFHDGTWFVELAALQDAALVADAVADALGVIKHTTRSPLLQLQRHLENKHLLVILDNCEHLSDSCAQLVSALLRTSPNLHILVTSRHSLGVFGEQIFTVPPMSTPSSATDLDASSLDRFDSVALLCARASDCGSGFVVTDENSRLVARLCERLDGIPLAIELAAARLRTLTVADVLERLDRRFQLLTAGDSSALPRHQTLQALIDWSHALCSTSEQRLWAQLSVFAGSFDLAAVETVCDGPDFAADELVDLVDALVRKSILIAEPGRDRKRYRLLETVREHGAARLATADRDRLEEAHREYFCAVAQRSLAEWCGPEQADWLVRLREDFANLRSALDSYLESGFVNEACALASALQWYWIAGGNIGEGRRWLGEALRIADARPASLAQGRAMWVDAYLALLRGELADAQSRLDQVEHLDRGFQMPAGAVAQLRGMAALFHGDLVRARGHYENALADYEERDDGVAALYMLFQLAVVYVFAGNHDKAAALCELSIRLSGRYGDRWGASYTLWALALNKWTVGDYRGAEQLARESLKVKQEYGDHLGVAHMVEMLSWIAVSDRRFEDGARLQGEANAVWDSLGTSMGRFGRHLAECHLSTEASLRQALGVRVADSLIGAGNQIPGGALALGTDRPPDAAEPAVPARLTPREIEVATLVARGMTNREIGVQLVLSSRTIDSHVQHILTKLGFNGRSQIAGWVVGQQKLDAV</sequence>
<reference evidence="3" key="3">
    <citation type="submission" date="2023-07" db="EMBL/GenBank/DDBJ databases">
        <title>Description of Mycobacterium gordonae subsp. intergordonae subsp.nov. and Mycobacterium gordonae subsp. gordonae subsp. nov.</title>
        <authorList>
            <person name="Huang H."/>
        </authorList>
    </citation>
    <scope>NUCLEOTIDE SEQUENCE [LARGE SCALE GENOMIC DNA]</scope>
    <source>
        <strain evidence="3">24</strain>
    </source>
</reference>
<dbReference type="InterPro" id="IPR036388">
    <property type="entry name" value="WH-like_DNA-bd_sf"/>
</dbReference>
<dbReference type="InterPro" id="IPR000792">
    <property type="entry name" value="Tscrpt_reg_LuxR_C"/>
</dbReference>
<evidence type="ECO:0000313" key="3">
    <source>
        <dbReference type="Proteomes" id="UP000510682"/>
    </source>
</evidence>
<dbReference type="Proteomes" id="UP000510682">
    <property type="component" value="Chromosome"/>
</dbReference>
<organism evidence="2 3">
    <name type="scientific">Mycobacterium vicinigordonae</name>
    <dbReference type="NCBI Taxonomy" id="1719132"/>
    <lineage>
        <taxon>Bacteria</taxon>
        <taxon>Bacillati</taxon>
        <taxon>Actinomycetota</taxon>
        <taxon>Actinomycetes</taxon>
        <taxon>Mycobacteriales</taxon>
        <taxon>Mycobacteriaceae</taxon>
        <taxon>Mycobacterium</taxon>
    </lineage>
</organism>